<evidence type="ECO:0000256" key="1">
    <source>
        <dbReference type="ARBA" id="ARBA00022737"/>
    </source>
</evidence>
<reference evidence="4" key="1">
    <citation type="journal article" date="2020" name="bioRxiv">
        <title>Genomic and phenotypic heterogeneity of clinical isolates of the human pathogens Aspergillus fumigatus, Aspergillus lentulus and Aspergillus fumigatiaffinis.</title>
        <authorList>
            <person name="dos Santos R.A.C."/>
            <person name="Steenwyk J.L."/>
            <person name="Rivero-Menendez O."/>
            <person name="Mead M.E."/>
            <person name="Silva L.P."/>
            <person name="Bastos R.W."/>
            <person name="Alastruey-Izquierdo A."/>
            <person name="Goldman G.H."/>
            <person name="Rokas A."/>
        </authorList>
    </citation>
    <scope>NUCLEOTIDE SEQUENCE</scope>
    <source>
        <strain evidence="4">CNM-CM6805</strain>
    </source>
</reference>
<dbReference type="Gene3D" id="1.25.40.20">
    <property type="entry name" value="Ankyrin repeat-containing domain"/>
    <property type="match status" value="2"/>
</dbReference>
<dbReference type="OrthoDB" id="4772757at2759"/>
<feature type="repeat" description="ANK" evidence="3">
    <location>
        <begin position="201"/>
        <end position="233"/>
    </location>
</feature>
<protein>
    <recommendedName>
        <fullName evidence="6">Ankyrin repeat protein</fullName>
    </recommendedName>
</protein>
<dbReference type="PRINTS" id="PR01415">
    <property type="entry name" value="ANKYRIN"/>
</dbReference>
<keyword evidence="1" id="KW-0677">Repeat</keyword>
<evidence type="ECO:0000256" key="3">
    <source>
        <dbReference type="PROSITE-ProRule" id="PRU00023"/>
    </source>
</evidence>
<dbReference type="PANTHER" id="PTHR24198">
    <property type="entry name" value="ANKYRIN REPEAT AND PROTEIN KINASE DOMAIN-CONTAINING PROTEIN"/>
    <property type="match status" value="1"/>
</dbReference>
<evidence type="ECO:0000256" key="2">
    <source>
        <dbReference type="ARBA" id="ARBA00023043"/>
    </source>
</evidence>
<dbReference type="Proteomes" id="UP000653565">
    <property type="component" value="Unassembled WGS sequence"/>
</dbReference>
<organism evidence="4 5">
    <name type="scientific">Aspergillus fumigatiaffinis</name>
    <dbReference type="NCBI Taxonomy" id="340414"/>
    <lineage>
        <taxon>Eukaryota</taxon>
        <taxon>Fungi</taxon>
        <taxon>Dikarya</taxon>
        <taxon>Ascomycota</taxon>
        <taxon>Pezizomycotina</taxon>
        <taxon>Eurotiomycetes</taxon>
        <taxon>Eurotiomycetidae</taxon>
        <taxon>Eurotiales</taxon>
        <taxon>Aspergillaceae</taxon>
        <taxon>Aspergillus</taxon>
        <taxon>Aspergillus subgen. Fumigati</taxon>
    </lineage>
</organism>
<dbReference type="InterPro" id="IPR036770">
    <property type="entry name" value="Ankyrin_rpt-contain_sf"/>
</dbReference>
<dbReference type="PANTHER" id="PTHR24198:SF165">
    <property type="entry name" value="ANKYRIN REPEAT-CONTAINING PROTEIN-RELATED"/>
    <property type="match status" value="1"/>
</dbReference>
<keyword evidence="2 3" id="KW-0040">ANK repeat</keyword>
<gene>
    <name evidence="4" type="ORF">CNMCM6805_009206</name>
</gene>
<sequence length="316" mass="34969">MSHPRRELEEERALVEAIQRNDIAQVTRLLDDGVSLDGPSLERPPLWYAARVDNLPAVRALLATHWYKLERISMRGATLDGLSTAQWILTDRYFAINMSGAHGWTPLHYAALAGQSEMARYLLENAADPTIRSKPGGHTALHYAARSERNETGEWRDDATLVRDLIEYGADIDLPADARWPSFSGEEGESQNEWFFDEPPELVYPIHCAVLTGMLSRVEALLEAGADINARTSVYGSTPLDLAARRGQLEMVRFLLRNGATDTAGLTSTNSHNNYNKMFTLKSILGLSLIVAPTLVAGFEDIYFGSYSGEGLGGTW</sequence>
<feature type="repeat" description="ANK" evidence="3">
    <location>
        <begin position="136"/>
        <end position="177"/>
    </location>
</feature>
<proteinExistence type="predicted"/>
<name>A0A8H4M7K1_9EURO</name>
<feature type="repeat" description="ANK" evidence="3">
    <location>
        <begin position="102"/>
        <end position="134"/>
    </location>
</feature>
<dbReference type="Pfam" id="PF13637">
    <property type="entry name" value="Ank_4"/>
    <property type="match status" value="1"/>
</dbReference>
<dbReference type="PROSITE" id="PS50297">
    <property type="entry name" value="ANK_REP_REGION"/>
    <property type="match status" value="4"/>
</dbReference>
<dbReference type="PROSITE" id="PS50088">
    <property type="entry name" value="ANK_REPEAT"/>
    <property type="match status" value="4"/>
</dbReference>
<feature type="repeat" description="ANK" evidence="3">
    <location>
        <begin position="235"/>
        <end position="260"/>
    </location>
</feature>
<accession>A0A8H4M7K1</accession>
<dbReference type="Pfam" id="PF12796">
    <property type="entry name" value="Ank_2"/>
    <property type="match status" value="1"/>
</dbReference>
<evidence type="ECO:0000313" key="5">
    <source>
        <dbReference type="Proteomes" id="UP000653565"/>
    </source>
</evidence>
<dbReference type="SUPFAM" id="SSF48403">
    <property type="entry name" value="Ankyrin repeat"/>
    <property type="match status" value="1"/>
</dbReference>
<evidence type="ECO:0008006" key="6">
    <source>
        <dbReference type="Google" id="ProtNLM"/>
    </source>
</evidence>
<keyword evidence="5" id="KW-1185">Reference proteome</keyword>
<dbReference type="InterPro" id="IPR002110">
    <property type="entry name" value="Ankyrin_rpt"/>
</dbReference>
<evidence type="ECO:0000313" key="4">
    <source>
        <dbReference type="EMBL" id="KAF4233439.1"/>
    </source>
</evidence>
<dbReference type="AlphaFoldDB" id="A0A8H4M7K1"/>
<comment type="caution">
    <text evidence="4">The sequence shown here is derived from an EMBL/GenBank/DDBJ whole genome shotgun (WGS) entry which is preliminary data.</text>
</comment>
<reference evidence="4" key="2">
    <citation type="submission" date="2020-04" db="EMBL/GenBank/DDBJ databases">
        <authorList>
            <person name="Santos R.A.C."/>
            <person name="Steenwyk J.L."/>
            <person name="Rivero-Menendez O."/>
            <person name="Mead M.E."/>
            <person name="Silva L.P."/>
            <person name="Bastos R.W."/>
            <person name="Alastruey-Izquierdo A."/>
            <person name="Goldman G.H."/>
            <person name="Rokas A."/>
        </authorList>
    </citation>
    <scope>NUCLEOTIDE SEQUENCE</scope>
    <source>
        <strain evidence="4">CNM-CM6805</strain>
    </source>
</reference>
<dbReference type="SMART" id="SM00248">
    <property type="entry name" value="ANK"/>
    <property type="match status" value="5"/>
</dbReference>
<dbReference type="EMBL" id="JAAAPX010000079">
    <property type="protein sequence ID" value="KAF4233439.1"/>
    <property type="molecule type" value="Genomic_DNA"/>
</dbReference>